<dbReference type="Gene3D" id="1.50.10.10">
    <property type="match status" value="1"/>
</dbReference>
<dbReference type="PANTHER" id="PTHR31616:SF13">
    <property type="entry name" value="GLUCAN 1,4-ALPHA-GLUCOSIDASE"/>
    <property type="match status" value="1"/>
</dbReference>
<organism evidence="2 3">
    <name type="scientific">Nitrolancea hollandica Lb</name>
    <dbReference type="NCBI Taxonomy" id="1129897"/>
    <lineage>
        <taxon>Bacteria</taxon>
        <taxon>Pseudomonadati</taxon>
        <taxon>Thermomicrobiota</taxon>
        <taxon>Thermomicrobia</taxon>
        <taxon>Sphaerobacterales</taxon>
        <taxon>Sphaerobacterineae</taxon>
        <taxon>Sphaerobacteraceae</taxon>
        <taxon>Nitrolancea</taxon>
    </lineage>
</organism>
<comment type="caution">
    <text evidence="2">The sequence shown here is derived from an EMBL/GenBank/DDBJ whole genome shotgun (WGS) entry which is preliminary data.</text>
</comment>
<feature type="domain" description="GH15-like" evidence="1">
    <location>
        <begin position="599"/>
        <end position="642"/>
    </location>
</feature>
<feature type="domain" description="GH15-like" evidence="1">
    <location>
        <begin position="306"/>
        <end position="587"/>
    </location>
</feature>
<evidence type="ECO:0000313" key="3">
    <source>
        <dbReference type="Proteomes" id="UP000004221"/>
    </source>
</evidence>
<dbReference type="OrthoDB" id="3902805at2"/>
<protein>
    <submittedName>
        <fullName evidence="2">Glycosyl hydrolase, family 15</fullName>
    </submittedName>
</protein>
<dbReference type="AlphaFoldDB" id="I4EI41"/>
<dbReference type="InterPro" id="IPR008928">
    <property type="entry name" value="6-hairpin_glycosidase_sf"/>
</dbReference>
<evidence type="ECO:0000313" key="2">
    <source>
        <dbReference type="EMBL" id="CCF84353.1"/>
    </source>
</evidence>
<accession>I4EI41</accession>
<name>I4EI41_9BACT</name>
<keyword evidence="3" id="KW-1185">Reference proteome</keyword>
<proteinExistence type="predicted"/>
<reference evidence="2 3" key="1">
    <citation type="journal article" date="2012" name="ISME J.">
        <title>Nitrification expanded: discovery, physiology and genomics of a nitrite-oxidizing bacterium from the phylum Chloroflexi.</title>
        <authorList>
            <person name="Sorokin D.Y."/>
            <person name="Lucker S."/>
            <person name="Vejmelkova D."/>
            <person name="Kostrikina N.A."/>
            <person name="Kleerebezem R."/>
            <person name="Rijpstra W.I."/>
            <person name="Damste J.S."/>
            <person name="Le Paslier D."/>
            <person name="Muyzer G."/>
            <person name="Wagner M."/>
            <person name="van Loosdrecht M.C."/>
            <person name="Daims H."/>
        </authorList>
    </citation>
    <scope>NUCLEOTIDE SEQUENCE [LARGE SCALE GENOMIC DNA]</scope>
    <source>
        <strain evidence="3">none</strain>
    </source>
</reference>
<dbReference type="SUPFAM" id="SSF48208">
    <property type="entry name" value="Six-hairpin glycosidases"/>
    <property type="match status" value="1"/>
</dbReference>
<keyword evidence="2" id="KW-0378">Hydrolase</keyword>
<dbReference type="RefSeq" id="WP_008478456.1">
    <property type="nucleotide sequence ID" value="NZ_CAGS01000261.1"/>
</dbReference>
<dbReference type="GO" id="GO:0004553">
    <property type="term" value="F:hydrolase activity, hydrolyzing O-glycosyl compounds"/>
    <property type="evidence" value="ECO:0007669"/>
    <property type="project" value="TreeGrafter"/>
</dbReference>
<dbReference type="GO" id="GO:0005975">
    <property type="term" value="P:carbohydrate metabolic process"/>
    <property type="evidence" value="ECO:0007669"/>
    <property type="project" value="InterPro"/>
</dbReference>
<dbReference type="PANTHER" id="PTHR31616">
    <property type="entry name" value="TREHALASE"/>
    <property type="match status" value="1"/>
</dbReference>
<sequence length="665" mass="75862">MPRDLPLGNGRLLITFDHTYSMRDVYFPHVGQENHTAGYTSRFGVWVDGQISWLTNPEWRRVLQYEPETLVTDVTAENPRLNLTLCFHDAIDLEHDILVRRVTVINQTGYSRQARLFAHFDGHLWGNPDADTAYFVPAERALVHYKGQRYFWFSGCAGGQTGYHAFATGNKGVRGNEGTWRDAEDGVLSGNPVAQGSVDSVGAIHVDLPPNGEATAYFWMAAGYRYRDVRELHGMVTKLGPENILERARRYWYHWATHQKVEFRSLSEPVQRLYRQSLLILRTQIDRDGAITAGNDSDILQFGRDTYSYMWPRDAALVCLALDKAGHHELTQQYFQFAHELITEEGFFLHKYNPDGSAGSSWHPWLAPDGTPQFPIQEDETALVLYALKQHYERCNDIEMIRRIYSEFIVPSAHFLATFREPHTGLPAPSYDLWEERHGIHSFTVSAVWAGLQAAASFARIFGHETLADRCQSAAREIREAALKHLYHPGWQRFARTIRVRKDGTIEHDPVLDSSLTGIFQFGLLSPTDPRVVRTMTAVEARLWCKTTVGGMARYEDDYYHQVSKDIDNVPGNPWFICTLWLADWYIARAVSPTYLARAQELIEWVVDHALPSGVLAEQVHPYTKQPLSVSPLTWSHATFVGTVLDYLAKETQLGRAGWDTFWQG</sequence>
<evidence type="ECO:0000259" key="1">
    <source>
        <dbReference type="Pfam" id="PF00723"/>
    </source>
</evidence>
<dbReference type="InterPro" id="IPR011613">
    <property type="entry name" value="GH15-like"/>
</dbReference>
<dbReference type="Proteomes" id="UP000004221">
    <property type="component" value="Unassembled WGS sequence"/>
</dbReference>
<dbReference type="InterPro" id="IPR012341">
    <property type="entry name" value="6hp_glycosidase-like_sf"/>
</dbReference>
<dbReference type="EMBL" id="CAGS01000261">
    <property type="protein sequence ID" value="CCF84353.1"/>
    <property type="molecule type" value="Genomic_DNA"/>
</dbReference>
<dbReference type="Pfam" id="PF00723">
    <property type="entry name" value="Glyco_hydro_15"/>
    <property type="match status" value="2"/>
</dbReference>
<gene>
    <name evidence="2" type="ORF">NITHO_3330007</name>
</gene>